<comment type="similarity">
    <text evidence="2 8">Belongs to the Casparian strip membrane proteins (CASP) family.</text>
</comment>
<gene>
    <name evidence="11" type="ORF">AMTR_s00056p00072790</name>
</gene>
<organism evidence="11 12">
    <name type="scientific">Amborella trichopoda</name>
    <dbReference type="NCBI Taxonomy" id="13333"/>
    <lineage>
        <taxon>Eukaryota</taxon>
        <taxon>Viridiplantae</taxon>
        <taxon>Streptophyta</taxon>
        <taxon>Embryophyta</taxon>
        <taxon>Tracheophyta</taxon>
        <taxon>Spermatophyta</taxon>
        <taxon>Magnoliopsida</taxon>
        <taxon>Amborellales</taxon>
        <taxon>Amborellaceae</taxon>
        <taxon>Amborella</taxon>
    </lineage>
</organism>
<feature type="region of interest" description="Disordered" evidence="9">
    <location>
        <begin position="1"/>
        <end position="26"/>
    </location>
</feature>
<name>U5CPL5_AMBTC</name>
<evidence type="ECO:0000313" key="11">
    <source>
        <dbReference type="EMBL" id="ERN15101.1"/>
    </source>
</evidence>
<evidence type="ECO:0000259" key="10">
    <source>
        <dbReference type="Pfam" id="PF04535"/>
    </source>
</evidence>
<protein>
    <recommendedName>
        <fullName evidence="8">CASP-like protein</fullName>
    </recommendedName>
</protein>
<reference evidence="12" key="1">
    <citation type="journal article" date="2013" name="Science">
        <title>The Amborella genome and the evolution of flowering plants.</title>
        <authorList>
            <consortium name="Amborella Genome Project"/>
        </authorList>
    </citation>
    <scope>NUCLEOTIDE SEQUENCE [LARGE SCALE GENOMIC DNA]</scope>
</reference>
<evidence type="ECO:0000256" key="1">
    <source>
        <dbReference type="ARBA" id="ARBA00004651"/>
    </source>
</evidence>
<accession>U5CPL5</accession>
<dbReference type="GO" id="GO:0005886">
    <property type="term" value="C:plasma membrane"/>
    <property type="evidence" value="ECO:0007669"/>
    <property type="project" value="UniProtKB-SubCell"/>
</dbReference>
<proteinExistence type="inferred from homology"/>
<dbReference type="Pfam" id="PF04535">
    <property type="entry name" value="CASP_dom"/>
    <property type="match status" value="1"/>
</dbReference>
<keyword evidence="12" id="KW-1185">Reference proteome</keyword>
<evidence type="ECO:0000256" key="4">
    <source>
        <dbReference type="ARBA" id="ARBA00022475"/>
    </source>
</evidence>
<dbReference type="Proteomes" id="UP000017836">
    <property type="component" value="Unassembled WGS sequence"/>
</dbReference>
<evidence type="ECO:0000256" key="6">
    <source>
        <dbReference type="ARBA" id="ARBA00022989"/>
    </source>
</evidence>
<evidence type="ECO:0000313" key="12">
    <source>
        <dbReference type="Proteomes" id="UP000017836"/>
    </source>
</evidence>
<keyword evidence="5 8" id="KW-0812">Transmembrane</keyword>
<evidence type="ECO:0000256" key="5">
    <source>
        <dbReference type="ARBA" id="ARBA00022692"/>
    </source>
</evidence>
<keyword evidence="4 8" id="KW-1003">Cell membrane</keyword>
<dbReference type="OMA" id="TSRNHAW"/>
<comment type="caution">
    <text evidence="8">Lacks conserved residue(s) required for the propagation of feature annotation.</text>
</comment>
<dbReference type="EMBL" id="KI392510">
    <property type="protein sequence ID" value="ERN15101.1"/>
    <property type="molecule type" value="Genomic_DNA"/>
</dbReference>
<sequence>MNSPSKPSETQIQMPETTKATANDSVTMSGPLVSHSGAAADFLATHGLKTRRKSDPISAFLRLLCIVSSITAIAFMVSAHSSGSVPIYGFNLQVDSKWSFSDSFEYLVGVSAAACAHSLLQLLLSVAKLWKGIPVIPSRNHAWLIFAGDQD</sequence>
<dbReference type="eggNOG" id="ENOG502RN9B">
    <property type="taxonomic scope" value="Eukaryota"/>
</dbReference>
<dbReference type="PANTHER" id="PTHR33573">
    <property type="entry name" value="CASP-LIKE PROTEIN 4A4"/>
    <property type="match status" value="1"/>
</dbReference>
<evidence type="ECO:0000256" key="7">
    <source>
        <dbReference type="ARBA" id="ARBA00023136"/>
    </source>
</evidence>
<dbReference type="InterPro" id="IPR006702">
    <property type="entry name" value="CASP_dom"/>
</dbReference>
<feature type="transmembrane region" description="Helical" evidence="8">
    <location>
        <begin position="59"/>
        <end position="79"/>
    </location>
</feature>
<keyword evidence="6 8" id="KW-1133">Transmembrane helix</keyword>
<comment type="subunit">
    <text evidence="3 8">Homodimer and heterodimers.</text>
</comment>
<dbReference type="Gramene" id="ERN15101">
    <property type="protein sequence ID" value="ERN15101"/>
    <property type="gene ID" value="AMTR_s00056p00072790"/>
</dbReference>
<dbReference type="PANTHER" id="PTHR33573:SF48">
    <property type="entry name" value="CASP-LIKE PROTEIN 3A1"/>
    <property type="match status" value="1"/>
</dbReference>
<keyword evidence="7 8" id="KW-0472">Membrane</keyword>
<feature type="domain" description="Casparian strip membrane protein" evidence="10">
    <location>
        <begin position="53"/>
        <end position="150"/>
    </location>
</feature>
<dbReference type="AlphaFoldDB" id="U5CPL5"/>
<dbReference type="HOGENOM" id="CLU_114729_1_0_1"/>
<evidence type="ECO:0000256" key="3">
    <source>
        <dbReference type="ARBA" id="ARBA00011489"/>
    </source>
</evidence>
<feature type="transmembrane region" description="Helical" evidence="8">
    <location>
        <begin position="106"/>
        <end position="130"/>
    </location>
</feature>
<evidence type="ECO:0000256" key="2">
    <source>
        <dbReference type="ARBA" id="ARBA00007651"/>
    </source>
</evidence>
<evidence type="ECO:0000256" key="9">
    <source>
        <dbReference type="SAM" id="MobiDB-lite"/>
    </source>
</evidence>
<evidence type="ECO:0000256" key="8">
    <source>
        <dbReference type="RuleBase" id="RU361233"/>
    </source>
</evidence>
<comment type="subcellular location">
    <subcellularLocation>
        <location evidence="1 8">Cell membrane</location>
        <topology evidence="1 8">Multi-pass membrane protein</topology>
    </subcellularLocation>
</comment>